<accession>A0A1J0GEZ9</accession>
<evidence type="ECO:0000313" key="3">
    <source>
        <dbReference type="Proteomes" id="UP000182569"/>
    </source>
</evidence>
<keyword evidence="1" id="KW-1133">Transmembrane helix</keyword>
<proteinExistence type="predicted"/>
<dbReference type="STRING" id="1552.A7L45_07620"/>
<dbReference type="EMBL" id="CP015756">
    <property type="protein sequence ID" value="APC39946.1"/>
    <property type="molecule type" value="Genomic_DNA"/>
</dbReference>
<dbReference type="Proteomes" id="UP000182569">
    <property type="component" value="Chromosome"/>
</dbReference>
<keyword evidence="1" id="KW-0472">Membrane</keyword>
<dbReference type="KEGG" id="ceu:A7L45_07620"/>
<reference evidence="3" key="1">
    <citation type="journal article" date="2016" name="Front. Microbiol.">
        <title>Complete Genome Sequence of Clostridium estertheticum DSM 8809, a Microbe Identified in Spoiled Vacuum Packed Beef.</title>
        <authorList>
            <person name="Yu Z."/>
            <person name="Gunn L."/>
            <person name="Brennan E."/>
            <person name="Reid R."/>
            <person name="Wall P.G."/>
            <person name="Gaora O.P."/>
            <person name="Hurley D."/>
            <person name="Bolton D."/>
            <person name="Fanning S."/>
        </authorList>
    </citation>
    <scope>NUCLEOTIDE SEQUENCE [LARGE SCALE GENOMIC DNA]</scope>
    <source>
        <strain evidence="3">DSM 8809</strain>
    </source>
</reference>
<keyword evidence="1" id="KW-0812">Transmembrane</keyword>
<name>A0A1J0GEZ9_9CLOT</name>
<dbReference type="RefSeq" id="WP_071612240.1">
    <property type="nucleotide sequence ID" value="NZ_CP015756.1"/>
</dbReference>
<gene>
    <name evidence="2" type="ORF">A7L45_07620</name>
</gene>
<organism evidence="2 3">
    <name type="scientific">Clostridium estertheticum subsp. estertheticum</name>
    <dbReference type="NCBI Taxonomy" id="1552"/>
    <lineage>
        <taxon>Bacteria</taxon>
        <taxon>Bacillati</taxon>
        <taxon>Bacillota</taxon>
        <taxon>Clostridia</taxon>
        <taxon>Eubacteriales</taxon>
        <taxon>Clostridiaceae</taxon>
        <taxon>Clostridium</taxon>
    </lineage>
</organism>
<evidence type="ECO:0000313" key="2">
    <source>
        <dbReference type="EMBL" id="APC39946.1"/>
    </source>
</evidence>
<sequence length="295" mass="33275">MLNKIIGALIFIIFLMAAVFIYFSYSIQSDNKNSTNSPVSVAVAEPAENVITSGTSKEPIVITLENFYWDGTRYIGSFKVTNNTDYIIRQFTINVDYMYRYKGMEDGGGSTYAFCAGLVQPKKTDHLTAFFPKESKVEDVGSRKLTSMGTTDFIVNNNGVDQHMDLDELKKMVNSNVNNQGNKINKKKVTEEAAKAQPPQNNKIDNQSIKITQEEAIRLLNKRPKGNGIIKITYEIFSQDETTMKLPPNEKYFIFLPTFHESDGQPSNGDTLYCVDKYNGKMYTYSSTGELKIIK</sequence>
<protein>
    <submittedName>
        <fullName evidence="2">Uncharacterized protein</fullName>
    </submittedName>
</protein>
<feature type="transmembrane region" description="Helical" evidence="1">
    <location>
        <begin position="6"/>
        <end position="25"/>
    </location>
</feature>
<dbReference type="AlphaFoldDB" id="A0A1J0GEZ9"/>
<evidence type="ECO:0000256" key="1">
    <source>
        <dbReference type="SAM" id="Phobius"/>
    </source>
</evidence>
<keyword evidence="3" id="KW-1185">Reference proteome</keyword>